<evidence type="ECO:0000313" key="2">
    <source>
        <dbReference type="Proteomes" id="UP000189059"/>
    </source>
</evidence>
<evidence type="ECO:0000313" key="1">
    <source>
        <dbReference type="EMBL" id="OOC62665.1"/>
    </source>
</evidence>
<accession>A0ABX3JZQ6</accession>
<reference evidence="1 2" key="1">
    <citation type="submission" date="2016-12" db="EMBL/GenBank/DDBJ databases">
        <title>Genome sequencing and description of Paenibacillus sp. nov. from high altitude lake in the Indian Trans- Himalayas.</title>
        <authorList>
            <person name="Kiran S."/>
            <person name="Swarnkar M.K."/>
            <person name="Rana A."/>
            <person name="Tewari R."/>
            <person name="Gulati A."/>
        </authorList>
    </citation>
    <scope>NUCLEOTIDE SEQUENCE [LARGE SCALE GENOMIC DNA]</scope>
    <source>
        <strain evidence="1 2">IHBB 9951</strain>
    </source>
</reference>
<name>A0ABX3JZQ6_9BACL</name>
<keyword evidence="2" id="KW-1185">Reference proteome</keyword>
<dbReference type="EMBL" id="MRVI01000001">
    <property type="protein sequence ID" value="OOC62665.1"/>
    <property type="molecule type" value="Genomic_DNA"/>
</dbReference>
<organism evidence="1 2">
    <name type="scientific">Paenibacillus ihbetae</name>
    <dbReference type="NCBI Taxonomy" id="1870820"/>
    <lineage>
        <taxon>Bacteria</taxon>
        <taxon>Bacillati</taxon>
        <taxon>Bacillota</taxon>
        <taxon>Bacilli</taxon>
        <taxon>Bacillales</taxon>
        <taxon>Paenibacillaceae</taxon>
        <taxon>Paenibacillus</taxon>
    </lineage>
</organism>
<gene>
    <name evidence="1" type="ORF">BBD40_12835</name>
</gene>
<sequence length="60" mass="7069">MSLFLFYLFFCISMFPTIREGIKQYIKKSENHPTIREEGVVNTIKLSKMELNIIEEEVGL</sequence>
<comment type="caution">
    <text evidence="1">The sequence shown here is derived from an EMBL/GenBank/DDBJ whole genome shotgun (WGS) entry which is preliminary data.</text>
</comment>
<dbReference type="Proteomes" id="UP000189059">
    <property type="component" value="Unassembled WGS sequence"/>
</dbReference>
<protein>
    <submittedName>
        <fullName evidence="1">Uncharacterized protein</fullName>
    </submittedName>
</protein>
<proteinExistence type="predicted"/>